<evidence type="ECO:0000313" key="2">
    <source>
        <dbReference type="EMBL" id="QOY85886.1"/>
    </source>
</evidence>
<proteinExistence type="predicted"/>
<evidence type="ECO:0000313" key="3">
    <source>
        <dbReference type="Proteomes" id="UP000593892"/>
    </source>
</evidence>
<reference evidence="2 3" key="1">
    <citation type="submission" date="2020-10" db="EMBL/GenBank/DDBJ databases">
        <title>Complete genome sequence of Paludibaculum fermentans P105T, a facultatively anaerobic acidobacterium capable of dissimilatory Fe(III) reduction.</title>
        <authorList>
            <person name="Dedysh S.N."/>
            <person name="Beletsky A.V."/>
            <person name="Kulichevskaya I.S."/>
            <person name="Mardanov A.V."/>
            <person name="Ravin N.V."/>
        </authorList>
    </citation>
    <scope>NUCLEOTIDE SEQUENCE [LARGE SCALE GENOMIC DNA]</scope>
    <source>
        <strain evidence="2 3">P105</strain>
    </source>
</reference>
<keyword evidence="3" id="KW-1185">Reference proteome</keyword>
<dbReference type="AlphaFoldDB" id="A0A7S7NLM0"/>
<dbReference type="RefSeq" id="WP_194447556.1">
    <property type="nucleotide sequence ID" value="NZ_CP063849.1"/>
</dbReference>
<dbReference type="KEGG" id="pfer:IRI77_24105"/>
<organism evidence="2 3">
    <name type="scientific">Paludibaculum fermentans</name>
    <dbReference type="NCBI Taxonomy" id="1473598"/>
    <lineage>
        <taxon>Bacteria</taxon>
        <taxon>Pseudomonadati</taxon>
        <taxon>Acidobacteriota</taxon>
        <taxon>Terriglobia</taxon>
        <taxon>Bryobacterales</taxon>
        <taxon>Bryobacteraceae</taxon>
        <taxon>Paludibaculum</taxon>
    </lineage>
</organism>
<gene>
    <name evidence="2" type="ORF">IRI77_24105</name>
</gene>
<dbReference type="EMBL" id="CP063849">
    <property type="protein sequence ID" value="QOY85886.1"/>
    <property type="molecule type" value="Genomic_DNA"/>
</dbReference>
<name>A0A7S7NLM0_PALFE</name>
<evidence type="ECO:0000259" key="1">
    <source>
        <dbReference type="Pfam" id="PF14067"/>
    </source>
</evidence>
<dbReference type="Pfam" id="PF14067">
    <property type="entry name" value="LssY_C"/>
    <property type="match status" value="1"/>
</dbReference>
<accession>A0A7S7NLM0</accession>
<protein>
    <submittedName>
        <fullName evidence="2">LssY C-terminal domain-containing protein</fullName>
    </submittedName>
</protein>
<dbReference type="InterPro" id="IPR025902">
    <property type="entry name" value="LssY-like-C_dom"/>
</dbReference>
<sequence>MRRSRLIRWIFLLALVAFVILESHAQSEPLAPTVQPLWVRLESSVNSAHPGAEVRAVVLRPFPAGDGRGIPMGSQLMGRSVTEAPKTRTKLQLQFDRVRIGARDFPISARVLDVDNARETVEKDGTIVALQPLRKRPGTVEAVLLAAAYAHPALLVSLETTKYVVREVDRPEVHYPPGVNLSLALTTTPPLAALPELSGSEAPLPPGVAAILNQLPDRTEAKHLSAPSDWINLAFVGSRDELTHAFRQAGWHTAAHLSLESGTRTFLAVAAHHSYQRAPVSTLVVGGREPDLVFQKQNNTFAKRDHIRIWSSGTDWRGRPIWIAAATHDIGIEFSTKARTFSHKVDSNVDDERSKVIFDLRFARQVGSVSYLVRPAVPRESTNGTGDRIRTDGRMALVELIKPQG</sequence>
<dbReference type="Proteomes" id="UP000593892">
    <property type="component" value="Chromosome"/>
</dbReference>
<feature type="domain" description="LssY-like C-terminal" evidence="1">
    <location>
        <begin position="214"/>
        <end position="395"/>
    </location>
</feature>